<gene>
    <name evidence="3" type="ORF">CYCCA115_LOCUS20686</name>
</gene>
<comment type="caution">
    <text evidence="3">The sequence shown here is derived from an EMBL/GenBank/DDBJ whole genome shotgun (WGS) entry which is preliminary data.</text>
</comment>
<evidence type="ECO:0000313" key="4">
    <source>
        <dbReference type="Proteomes" id="UP001295423"/>
    </source>
</evidence>
<dbReference type="AlphaFoldDB" id="A0AAD2G6C8"/>
<feature type="compositionally biased region" description="Low complexity" evidence="1">
    <location>
        <begin position="338"/>
        <end position="350"/>
    </location>
</feature>
<protein>
    <recommendedName>
        <fullName evidence="2">DUF6824 domain-containing protein</fullName>
    </recommendedName>
</protein>
<dbReference type="Proteomes" id="UP001295423">
    <property type="component" value="Unassembled WGS sequence"/>
</dbReference>
<feature type="compositionally biased region" description="Low complexity" evidence="1">
    <location>
        <begin position="142"/>
        <end position="156"/>
    </location>
</feature>
<keyword evidence="4" id="KW-1185">Reference proteome</keyword>
<proteinExistence type="predicted"/>
<feature type="region of interest" description="Disordered" evidence="1">
    <location>
        <begin position="120"/>
        <end position="169"/>
    </location>
</feature>
<feature type="region of interest" description="Disordered" evidence="1">
    <location>
        <begin position="305"/>
        <end position="377"/>
    </location>
</feature>
<organism evidence="3 4">
    <name type="scientific">Cylindrotheca closterium</name>
    <dbReference type="NCBI Taxonomy" id="2856"/>
    <lineage>
        <taxon>Eukaryota</taxon>
        <taxon>Sar</taxon>
        <taxon>Stramenopiles</taxon>
        <taxon>Ochrophyta</taxon>
        <taxon>Bacillariophyta</taxon>
        <taxon>Bacillariophyceae</taxon>
        <taxon>Bacillariophycidae</taxon>
        <taxon>Bacillariales</taxon>
        <taxon>Bacillariaceae</taxon>
        <taxon>Cylindrotheca</taxon>
    </lineage>
</organism>
<feature type="compositionally biased region" description="Basic and acidic residues" evidence="1">
    <location>
        <begin position="121"/>
        <end position="134"/>
    </location>
</feature>
<dbReference type="EMBL" id="CAKOGP040002191">
    <property type="protein sequence ID" value="CAJ1964552.1"/>
    <property type="molecule type" value="Genomic_DNA"/>
</dbReference>
<dbReference type="Pfam" id="PF20710">
    <property type="entry name" value="DUF6824"/>
    <property type="match status" value="1"/>
</dbReference>
<evidence type="ECO:0000259" key="2">
    <source>
        <dbReference type="Pfam" id="PF20710"/>
    </source>
</evidence>
<feature type="domain" description="DUF6824" evidence="2">
    <location>
        <begin position="24"/>
        <end position="114"/>
    </location>
</feature>
<evidence type="ECO:0000256" key="1">
    <source>
        <dbReference type="SAM" id="MobiDB-lite"/>
    </source>
</evidence>
<reference evidence="3" key="1">
    <citation type="submission" date="2023-08" db="EMBL/GenBank/DDBJ databases">
        <authorList>
            <person name="Audoor S."/>
            <person name="Bilcke G."/>
        </authorList>
    </citation>
    <scope>NUCLEOTIDE SEQUENCE</scope>
</reference>
<dbReference type="InterPro" id="IPR049227">
    <property type="entry name" value="DUF6824"/>
</dbReference>
<name>A0AAD2G6C8_9STRA</name>
<accession>A0AAD2G6C8</accession>
<evidence type="ECO:0000313" key="3">
    <source>
        <dbReference type="EMBL" id="CAJ1964552.1"/>
    </source>
</evidence>
<sequence length="377" mass="41622">MMSMDGNEEEVSQRVATNDLLPNDVLLGRGTGPNEHLGNCLFRDEVESHKDAYVSAPDKATEDRIVDAIISSIYQNRGRFLKKMDSQQDLSGKPVYEVVLDKKVLAYKIKQAIRYSKRKDKKFEASKDGKDGSESKPTIPDSSAQLQASLSSPWSSRNDHFRTPPNALSSDSERLLLMAQNASVRTSGIAQQSQLSTAQQILAQQQRFSGSQALVLQNPLVGLEQRSAALDSDTLDRLAILHLHRTDPVAAQLVLDRRRRQEQEQASQLDSLSLQQQLRFAAATAATMMTEQHHLLQERNAPLGMPQVQQSPSRSAFAGSMRNPTAPMSPAAGQQRQGLLGTSSSISSTLQDDARKSITSEDSEESASKRRKTNHHH</sequence>